<proteinExistence type="predicted"/>
<gene>
    <name evidence="2" type="ORF">JBS370_LOCUS32499</name>
</gene>
<reference evidence="2" key="1">
    <citation type="submission" date="2021-02" db="EMBL/GenBank/DDBJ databases">
        <authorList>
            <person name="Nowell W R."/>
        </authorList>
    </citation>
    <scope>NUCLEOTIDE SEQUENCE</scope>
</reference>
<organism evidence="2 3">
    <name type="scientific">Rotaria sordida</name>
    <dbReference type="NCBI Taxonomy" id="392033"/>
    <lineage>
        <taxon>Eukaryota</taxon>
        <taxon>Metazoa</taxon>
        <taxon>Spiralia</taxon>
        <taxon>Gnathifera</taxon>
        <taxon>Rotifera</taxon>
        <taxon>Eurotatoria</taxon>
        <taxon>Bdelloidea</taxon>
        <taxon>Philodinida</taxon>
        <taxon>Philodinidae</taxon>
        <taxon>Rotaria</taxon>
    </lineage>
</organism>
<evidence type="ECO:0000256" key="1">
    <source>
        <dbReference type="SAM" id="MobiDB-lite"/>
    </source>
</evidence>
<feature type="region of interest" description="Disordered" evidence="1">
    <location>
        <begin position="1"/>
        <end position="22"/>
    </location>
</feature>
<evidence type="ECO:0000313" key="2">
    <source>
        <dbReference type="EMBL" id="CAF4117962.1"/>
    </source>
</evidence>
<dbReference type="EMBL" id="CAJOBD010008657">
    <property type="protein sequence ID" value="CAF4117962.1"/>
    <property type="molecule type" value="Genomic_DNA"/>
</dbReference>
<name>A0A819W297_9BILA</name>
<accession>A0A819W297</accession>
<dbReference type="Proteomes" id="UP000663836">
    <property type="component" value="Unassembled WGS sequence"/>
</dbReference>
<feature type="non-terminal residue" evidence="2">
    <location>
        <position position="127"/>
    </location>
</feature>
<feature type="compositionally biased region" description="Basic and acidic residues" evidence="1">
    <location>
        <begin position="10"/>
        <end position="22"/>
    </location>
</feature>
<sequence>MGNESSVQSIEDKQSVKTNDDENKESITIIWFDPNIGSNEDPKKLKQTLGHINDYVIFASDHEQCITFIESIHQEKIFLITSRLKALQILPRVSSLRQIDSIFIFSMEKNQDDYLLNNYSKIIGIYI</sequence>
<evidence type="ECO:0000313" key="3">
    <source>
        <dbReference type="Proteomes" id="UP000663836"/>
    </source>
</evidence>
<protein>
    <submittedName>
        <fullName evidence="2">Uncharacterized protein</fullName>
    </submittedName>
</protein>
<comment type="caution">
    <text evidence="2">The sequence shown here is derived from an EMBL/GenBank/DDBJ whole genome shotgun (WGS) entry which is preliminary data.</text>
</comment>
<dbReference type="AlphaFoldDB" id="A0A819W297"/>